<dbReference type="PANTHER" id="PTHR36898">
    <property type="entry name" value="OSJNBB0026I12.6 PROTEIN"/>
    <property type="match status" value="1"/>
</dbReference>
<dbReference type="SUPFAM" id="SSF158710">
    <property type="entry name" value="PSPTO4464-like"/>
    <property type="match status" value="1"/>
</dbReference>
<keyword evidence="3" id="KW-1185">Reference proteome</keyword>
<dbReference type="InterPro" id="IPR023153">
    <property type="entry name" value="DarP_sf"/>
</dbReference>
<dbReference type="InParanoid" id="A0A2K2BC46"/>
<organism evidence="2 3">
    <name type="scientific">Populus trichocarpa</name>
    <name type="common">Western balsam poplar</name>
    <name type="synonym">Populus balsamifera subsp. trichocarpa</name>
    <dbReference type="NCBI Taxonomy" id="3694"/>
    <lineage>
        <taxon>Eukaryota</taxon>
        <taxon>Viridiplantae</taxon>
        <taxon>Streptophyta</taxon>
        <taxon>Embryophyta</taxon>
        <taxon>Tracheophyta</taxon>
        <taxon>Spermatophyta</taxon>
        <taxon>Magnoliopsida</taxon>
        <taxon>eudicotyledons</taxon>
        <taxon>Gunneridae</taxon>
        <taxon>Pentapetalae</taxon>
        <taxon>rosids</taxon>
        <taxon>fabids</taxon>
        <taxon>Malpighiales</taxon>
        <taxon>Salicaceae</taxon>
        <taxon>Saliceae</taxon>
        <taxon>Populus</taxon>
    </lineage>
</organism>
<evidence type="ECO:0000313" key="2">
    <source>
        <dbReference type="EMBL" id="PNT47354.1"/>
    </source>
</evidence>
<feature type="region of interest" description="Disordered" evidence="1">
    <location>
        <begin position="55"/>
        <end position="74"/>
    </location>
</feature>
<protein>
    <submittedName>
        <fullName evidence="2">Uncharacterized protein</fullName>
    </submittedName>
</protein>
<sequence length="251" mass="28680">MARLIRQWPFLRNHCFCHAAFNYLLSESLILSIKATSPHLSLTIVTASNRNAHFLSRGGNASDSDSESYKSRKQKKREARLAIRWGMELASSSPPQIKRIIKVASLEKDRPGPDVRQGKRRQYNYIGRKLLRDGFSGLEEKIIGDDNEESGESEYDGSHEYIDIATSWFGGLINRHKSYINEVYALRSIDFDSQELHKHVRRMHAVQERKGVAEENEQEVETAITAAKNSLARFLHGLDEQMPSESNHIDL</sequence>
<evidence type="ECO:0000256" key="1">
    <source>
        <dbReference type="SAM" id="MobiDB-lite"/>
    </source>
</evidence>
<dbReference type="InterPro" id="IPR006839">
    <property type="entry name" value="DarP"/>
</dbReference>
<gene>
    <name evidence="2" type="ORF">POPTR_002G020600</name>
</gene>
<accession>A0A2K2BC46</accession>
<reference evidence="2 3" key="1">
    <citation type="journal article" date="2006" name="Science">
        <title>The genome of black cottonwood, Populus trichocarpa (Torr. &amp; Gray).</title>
        <authorList>
            <person name="Tuskan G.A."/>
            <person name="Difazio S."/>
            <person name="Jansson S."/>
            <person name="Bohlmann J."/>
            <person name="Grigoriev I."/>
            <person name="Hellsten U."/>
            <person name="Putnam N."/>
            <person name="Ralph S."/>
            <person name="Rombauts S."/>
            <person name="Salamov A."/>
            <person name="Schein J."/>
            <person name="Sterck L."/>
            <person name="Aerts A."/>
            <person name="Bhalerao R.R."/>
            <person name="Bhalerao R.P."/>
            <person name="Blaudez D."/>
            <person name="Boerjan W."/>
            <person name="Brun A."/>
            <person name="Brunner A."/>
            <person name="Busov V."/>
            <person name="Campbell M."/>
            <person name="Carlson J."/>
            <person name="Chalot M."/>
            <person name="Chapman J."/>
            <person name="Chen G.L."/>
            <person name="Cooper D."/>
            <person name="Coutinho P.M."/>
            <person name="Couturier J."/>
            <person name="Covert S."/>
            <person name="Cronk Q."/>
            <person name="Cunningham R."/>
            <person name="Davis J."/>
            <person name="Degroeve S."/>
            <person name="Dejardin A."/>
            <person name="Depamphilis C."/>
            <person name="Detter J."/>
            <person name="Dirks B."/>
            <person name="Dubchak I."/>
            <person name="Duplessis S."/>
            <person name="Ehlting J."/>
            <person name="Ellis B."/>
            <person name="Gendler K."/>
            <person name="Goodstein D."/>
            <person name="Gribskov M."/>
            <person name="Grimwood J."/>
            <person name="Groover A."/>
            <person name="Gunter L."/>
            <person name="Hamberger B."/>
            <person name="Heinze B."/>
            <person name="Helariutta Y."/>
            <person name="Henrissat B."/>
            <person name="Holligan D."/>
            <person name="Holt R."/>
            <person name="Huang W."/>
            <person name="Islam-Faridi N."/>
            <person name="Jones S."/>
            <person name="Jones-Rhoades M."/>
            <person name="Jorgensen R."/>
            <person name="Joshi C."/>
            <person name="Kangasjarvi J."/>
            <person name="Karlsson J."/>
            <person name="Kelleher C."/>
            <person name="Kirkpatrick R."/>
            <person name="Kirst M."/>
            <person name="Kohler A."/>
            <person name="Kalluri U."/>
            <person name="Larimer F."/>
            <person name="Leebens-Mack J."/>
            <person name="Leple J.C."/>
            <person name="Locascio P."/>
            <person name="Lou Y."/>
            <person name="Lucas S."/>
            <person name="Martin F."/>
            <person name="Montanini B."/>
            <person name="Napoli C."/>
            <person name="Nelson D.R."/>
            <person name="Nelson C."/>
            <person name="Nieminen K."/>
            <person name="Nilsson O."/>
            <person name="Pereda V."/>
            <person name="Peter G."/>
            <person name="Philippe R."/>
            <person name="Pilate G."/>
            <person name="Poliakov A."/>
            <person name="Razumovskaya J."/>
            <person name="Richardson P."/>
            <person name="Rinaldi C."/>
            <person name="Ritland K."/>
            <person name="Rouze P."/>
            <person name="Ryaboy D."/>
            <person name="Schmutz J."/>
            <person name="Schrader J."/>
            <person name="Segerman B."/>
            <person name="Shin H."/>
            <person name="Siddiqui A."/>
            <person name="Sterky F."/>
            <person name="Terry A."/>
            <person name="Tsai C.J."/>
            <person name="Uberbacher E."/>
            <person name="Unneberg P."/>
            <person name="Vahala J."/>
            <person name="Wall K."/>
            <person name="Wessler S."/>
            <person name="Yang G."/>
            <person name="Yin T."/>
            <person name="Douglas C."/>
            <person name="Marra M."/>
            <person name="Sandberg G."/>
            <person name="Van de Peer Y."/>
            <person name="Rokhsar D."/>
        </authorList>
    </citation>
    <scope>NUCLEOTIDE SEQUENCE [LARGE SCALE GENOMIC DNA]</scope>
    <source>
        <strain evidence="3">cv. Nisqually</strain>
    </source>
</reference>
<evidence type="ECO:0000313" key="3">
    <source>
        <dbReference type="Proteomes" id="UP000006729"/>
    </source>
</evidence>
<dbReference type="Pfam" id="PF04751">
    <property type="entry name" value="DarP"/>
    <property type="match status" value="1"/>
</dbReference>
<dbReference type="STRING" id="3694.A0A2K2BC46"/>
<name>A0A2K2BC46_POPTR</name>
<dbReference type="EMBL" id="CM009291">
    <property type="protein sequence ID" value="PNT47354.1"/>
    <property type="molecule type" value="Genomic_DNA"/>
</dbReference>
<dbReference type="AlphaFoldDB" id="A0A2K2BC46"/>
<dbReference type="PANTHER" id="PTHR36898:SF1">
    <property type="entry name" value="OS04G0250700 PROTEIN"/>
    <property type="match status" value="1"/>
</dbReference>
<proteinExistence type="predicted"/>
<dbReference type="Proteomes" id="UP000006729">
    <property type="component" value="Chromosome 2"/>
</dbReference>